<proteinExistence type="predicted"/>
<dbReference type="Proteomes" id="UP000028681">
    <property type="component" value="Chromosome"/>
</dbReference>
<organism evidence="1 2">
    <name type="scientific">Edwardsiella anguillarum ET080813</name>
    <dbReference type="NCBI Taxonomy" id="667120"/>
    <lineage>
        <taxon>Bacteria</taxon>
        <taxon>Pseudomonadati</taxon>
        <taxon>Pseudomonadota</taxon>
        <taxon>Gammaproteobacteria</taxon>
        <taxon>Enterobacterales</taxon>
        <taxon>Hafniaceae</taxon>
        <taxon>Edwardsiella</taxon>
    </lineage>
</organism>
<reference evidence="1 2" key="1">
    <citation type="journal article" date="2012" name="PLoS ONE">
        <title>Edwardsiella comparative phylogenomics reveal the new intra/inter-species taxonomic relationships, virulence evolution and niche adaptation mechanisms.</title>
        <authorList>
            <person name="Yang M."/>
            <person name="Lv Y."/>
            <person name="Xiao J."/>
            <person name="Wu H."/>
            <person name="Zheng H."/>
            <person name="Liu Q."/>
            <person name="Zhang Y."/>
            <person name="Wang Q."/>
        </authorList>
    </citation>
    <scope>NUCLEOTIDE SEQUENCE [LARGE SCALE GENOMIC DNA]</scope>
    <source>
        <strain evidence="2">080813</strain>
    </source>
</reference>
<sequence length="158" mass="17928">MQRAYASLDSYTGIFTAKGGFDITVDNHTLRDGRLSPLPSGGNNNRLETGTRGWADIRNESETSDDRHTVAMLGRVGGGGDENRNVMSAICTVQAEDVHRQISKYIGDKQATARLKLKEALDCQNEVKRQWALEDIYNLRYQRRLFGWYCTIYAENYQ</sequence>
<protein>
    <submittedName>
        <fullName evidence="1">Uncharacterized protein</fullName>
    </submittedName>
</protein>
<accession>A0A076LGZ5</accession>
<evidence type="ECO:0000313" key="2">
    <source>
        <dbReference type="Proteomes" id="UP000028681"/>
    </source>
</evidence>
<gene>
    <name evidence="1" type="ORF">ETEE_0887</name>
</gene>
<evidence type="ECO:0000313" key="1">
    <source>
        <dbReference type="EMBL" id="AIJ07356.1"/>
    </source>
</evidence>
<dbReference type="EMBL" id="CP006664">
    <property type="protein sequence ID" value="AIJ07356.1"/>
    <property type="molecule type" value="Genomic_DNA"/>
</dbReference>
<name>A0A076LGZ5_9GAMM</name>
<dbReference type="KEGG" id="ete:ETEE_0887"/>
<dbReference type="GeneID" id="33938610"/>
<dbReference type="RefSeq" id="WP_034165579.1">
    <property type="nucleotide sequence ID" value="NZ_CP006664.1"/>
</dbReference>
<dbReference type="AlphaFoldDB" id="A0A076LGZ5"/>
<dbReference type="HOGENOM" id="CLU_1666642_0_0_6"/>